<dbReference type="Proteomes" id="UP001497512">
    <property type="component" value="Chromosome 17"/>
</dbReference>
<sequence>MKDSEQDKMLNPNHQRLGLQVMLKGAMEQLQVLAQNAQGSDKKVMEQAEAMVKDNEAWEAERSNFLEKVAASETQSLRMERESIKDTEADTKAVGTFSNHEQGWKNERVKLHTEIHGLQDEIAKIWHHSEIRATDSGSSCEDCIVKGSLLKELAGKLSTAEIDASELQKKLATVISNSVKHLAAVADATAKHEEMENKLVNATKEMEVMQRDLESAASAKRTQNTIIEELLSDVMTIQKDLIEKEEILAVTLTRASIDREEKHNLEKELVYAKRKRKAVEVEKERWKRLAEERRHTSSSGKDTDNRLRGMIKSKQEVAKRSELQRMHTQELQSVQSLYTEKLKALEHQLKTYENKVGLLENKVLVCSRQRKVGRHLLKEDEVPDVLNLKQTVNVHELVMLLESLEPDVSTIRTDGQTSEIQELPTTKHGLKEWLKGWLEAVKAQAVVQIEERHHHELDSLKIQMNMKDEKLDSFRHQLLSLESETSKMKSDIEMLNSPLTMAVNIKQRVEKAAEEKDDESVMDSGGMEGGTCHEAHEQMADHHVAQHKVIRLLQAELAMTKRALKDAEAELQQKDCQITLVEAEVSQLKRQIDTERATDQETVTDMGYEEWVVNRSFKDTVVGAQETDVKNAISSACTEVAKLANKIAEVRKIMMEAEDQFTDNGIGLGLVDQAKDGQSSSRQLFKPSVNKLASEFRTEILTDEVLTTGVLEEAEWVEEGATSLPTLVQVVPPNDHNTQPVVPSMETEIRYVTVDTENTLEELEEGTTTEKRRRKTLIEYFLDSPPDLVVENACMIPDLHEGVHSDGEDVNNPDHGIVQVLEKNTLVENQGPLLATSCSDGAMQLNPYITTESLSPLFARMKARRSALYRTMEDIEVLGLALEVRKIEEQLGQIGNKGKKEEDSTAGIPLPKALVSKKSTKCCATLSSRVGQLAKQMGLTSSEHGPDMTTENYLNGPSTSELLNFQKRVDALSCNLATIEAKSSQENLAGATLQDSGVLKENLLQSVRAHLTQLQWTISSKMAPACIKHEDR</sequence>
<feature type="coiled-coil region" evidence="1">
    <location>
        <begin position="335"/>
        <end position="362"/>
    </location>
</feature>
<evidence type="ECO:0000256" key="1">
    <source>
        <dbReference type="SAM" id="Coils"/>
    </source>
</evidence>
<evidence type="ECO:0000313" key="2">
    <source>
        <dbReference type="EMBL" id="CAK9209508.1"/>
    </source>
</evidence>
<keyword evidence="1" id="KW-0175">Coiled coil</keyword>
<proteinExistence type="predicted"/>
<dbReference type="PANTHER" id="PTHR47747:SF2">
    <property type="entry name" value="RIBONUCLEASE P PROTEIN SUBUNIT P38-LIKE PROTEIN"/>
    <property type="match status" value="1"/>
</dbReference>
<dbReference type="PANTHER" id="PTHR47747">
    <property type="entry name" value="RIBONUCLEASE P PROTEIN SUBUNIT P38-LIKE PROTEIN"/>
    <property type="match status" value="1"/>
</dbReference>
<keyword evidence="3" id="KW-1185">Reference proteome</keyword>
<reference evidence="2" key="1">
    <citation type="submission" date="2024-02" db="EMBL/GenBank/DDBJ databases">
        <authorList>
            <consortium name="ELIXIR-Norway"/>
            <consortium name="Elixir Norway"/>
        </authorList>
    </citation>
    <scope>NUCLEOTIDE SEQUENCE</scope>
</reference>
<feature type="coiled-coil region" evidence="1">
    <location>
        <begin position="550"/>
        <end position="598"/>
    </location>
</feature>
<organism evidence="2 3">
    <name type="scientific">Sphagnum troendelagicum</name>
    <dbReference type="NCBI Taxonomy" id="128251"/>
    <lineage>
        <taxon>Eukaryota</taxon>
        <taxon>Viridiplantae</taxon>
        <taxon>Streptophyta</taxon>
        <taxon>Embryophyta</taxon>
        <taxon>Bryophyta</taxon>
        <taxon>Sphagnophytina</taxon>
        <taxon>Sphagnopsida</taxon>
        <taxon>Sphagnales</taxon>
        <taxon>Sphagnaceae</taxon>
        <taxon>Sphagnum</taxon>
    </lineage>
</organism>
<gene>
    <name evidence="2" type="ORF">CSSPTR1EN2_LOCUS9797</name>
</gene>
<name>A0ABP0U3S1_9BRYO</name>
<accession>A0ABP0U3S1</accession>
<evidence type="ECO:0000313" key="3">
    <source>
        <dbReference type="Proteomes" id="UP001497512"/>
    </source>
</evidence>
<dbReference type="EMBL" id="OZ019909">
    <property type="protein sequence ID" value="CAK9209508.1"/>
    <property type="molecule type" value="Genomic_DNA"/>
</dbReference>
<protein>
    <submittedName>
        <fullName evidence="2">Uncharacterized protein</fullName>
    </submittedName>
</protein>
<feature type="coiled-coil region" evidence="1">
    <location>
        <begin position="150"/>
        <end position="219"/>
    </location>
</feature>